<evidence type="ECO:0000256" key="1">
    <source>
        <dbReference type="ARBA" id="ARBA00004413"/>
    </source>
</evidence>
<evidence type="ECO:0000256" key="4">
    <source>
        <dbReference type="ARBA" id="ARBA00022448"/>
    </source>
</evidence>
<dbReference type="EMBL" id="DSTK01000013">
    <property type="protein sequence ID" value="HFK96710.1"/>
    <property type="molecule type" value="Genomic_DNA"/>
</dbReference>
<evidence type="ECO:0000256" key="2">
    <source>
        <dbReference type="ARBA" id="ARBA00010004"/>
    </source>
</evidence>
<dbReference type="GO" id="GO:0071973">
    <property type="term" value="P:bacterial-type flagellum-dependent cell motility"/>
    <property type="evidence" value="ECO:0007669"/>
    <property type="project" value="InterPro"/>
</dbReference>
<dbReference type="InterPro" id="IPR053716">
    <property type="entry name" value="Flag_assembly_chemotaxis_eff"/>
</dbReference>
<evidence type="ECO:0000313" key="12">
    <source>
        <dbReference type="EMBL" id="HFK96710.1"/>
    </source>
</evidence>
<keyword evidence="10" id="KW-1006">Bacterial flagellum protein export</keyword>
<keyword evidence="9" id="KW-0472">Membrane</keyword>
<evidence type="ECO:0000256" key="11">
    <source>
        <dbReference type="SAM" id="Coils"/>
    </source>
</evidence>
<dbReference type="NCBIfam" id="TIGR02473">
    <property type="entry name" value="flagell_FliJ"/>
    <property type="match status" value="1"/>
</dbReference>
<gene>
    <name evidence="12" type="primary">fliJ</name>
    <name evidence="12" type="ORF">ENS06_05220</name>
</gene>
<keyword evidence="8" id="KW-0653">Protein transport</keyword>
<dbReference type="AlphaFoldDB" id="A0A832A5M5"/>
<keyword evidence="6" id="KW-0145">Chemotaxis</keyword>
<keyword evidence="5" id="KW-1003">Cell membrane</keyword>
<dbReference type="InterPro" id="IPR012823">
    <property type="entry name" value="Flagell_FliJ"/>
</dbReference>
<dbReference type="GO" id="GO:0009288">
    <property type="term" value="C:bacterial-type flagellum"/>
    <property type="evidence" value="ECO:0007669"/>
    <property type="project" value="InterPro"/>
</dbReference>
<comment type="similarity">
    <text evidence="2">Belongs to the FliJ family.</text>
</comment>
<evidence type="ECO:0000256" key="5">
    <source>
        <dbReference type="ARBA" id="ARBA00022475"/>
    </source>
</evidence>
<organism evidence="12">
    <name type="scientific">Desulfacinum infernum</name>
    <dbReference type="NCBI Taxonomy" id="35837"/>
    <lineage>
        <taxon>Bacteria</taxon>
        <taxon>Pseudomonadati</taxon>
        <taxon>Thermodesulfobacteriota</taxon>
        <taxon>Syntrophobacteria</taxon>
        <taxon>Syntrophobacterales</taxon>
        <taxon>Syntrophobacteraceae</taxon>
        <taxon>Desulfacinum</taxon>
    </lineage>
</organism>
<proteinExistence type="inferred from homology"/>
<evidence type="ECO:0000256" key="10">
    <source>
        <dbReference type="ARBA" id="ARBA00023225"/>
    </source>
</evidence>
<evidence type="ECO:0000256" key="9">
    <source>
        <dbReference type="ARBA" id="ARBA00023136"/>
    </source>
</evidence>
<keyword evidence="12" id="KW-0966">Cell projection</keyword>
<keyword evidence="11" id="KW-0175">Coiled coil</keyword>
<dbReference type="GO" id="GO:0006935">
    <property type="term" value="P:chemotaxis"/>
    <property type="evidence" value="ECO:0007669"/>
    <property type="project" value="UniProtKB-KW"/>
</dbReference>
<evidence type="ECO:0000256" key="6">
    <source>
        <dbReference type="ARBA" id="ARBA00022500"/>
    </source>
</evidence>
<keyword evidence="4" id="KW-0813">Transport</keyword>
<reference evidence="12" key="1">
    <citation type="journal article" date="2020" name="mSystems">
        <title>Genome- and Community-Level Interaction Insights into Carbon Utilization and Element Cycling Functions of Hydrothermarchaeota in Hydrothermal Sediment.</title>
        <authorList>
            <person name="Zhou Z."/>
            <person name="Liu Y."/>
            <person name="Xu W."/>
            <person name="Pan J."/>
            <person name="Luo Z.H."/>
            <person name="Li M."/>
        </authorList>
    </citation>
    <scope>NUCLEOTIDE SEQUENCE [LARGE SCALE GENOMIC DNA]</scope>
    <source>
        <strain evidence="12">SpSt-456</strain>
    </source>
</reference>
<comment type="caution">
    <text evidence="12">The sequence shown here is derived from an EMBL/GenBank/DDBJ whole genome shotgun (WGS) entry which is preliminary data.</text>
</comment>
<evidence type="ECO:0000256" key="7">
    <source>
        <dbReference type="ARBA" id="ARBA00022795"/>
    </source>
</evidence>
<name>A0A832A5M5_9BACT</name>
<sequence>MAFVFRFAKLLAHRRHQLREAQVALARAVEQAAQAERLLAETQETLESYRLRWQERAQDGLPLGEHLAFQRYLAFLEQQLLRLRAARDTARRHVREKQKLLLERDREVKKLERLEEVDYEKFRWHQKKREQKKLDELAVRSFDGDLAARDLLP</sequence>
<dbReference type="GO" id="GO:0015031">
    <property type="term" value="P:protein transport"/>
    <property type="evidence" value="ECO:0007669"/>
    <property type="project" value="UniProtKB-KW"/>
</dbReference>
<dbReference type="Pfam" id="PF02050">
    <property type="entry name" value="FliJ"/>
    <property type="match status" value="1"/>
</dbReference>
<comment type="subcellular location">
    <subcellularLocation>
        <location evidence="1">Cell membrane</location>
        <topology evidence="1">Peripheral membrane protein</topology>
        <orientation evidence="1">Cytoplasmic side</orientation>
    </subcellularLocation>
</comment>
<keyword evidence="12" id="KW-0282">Flagellum</keyword>
<evidence type="ECO:0000256" key="8">
    <source>
        <dbReference type="ARBA" id="ARBA00022927"/>
    </source>
</evidence>
<dbReference type="Gene3D" id="1.10.287.1700">
    <property type="match status" value="1"/>
</dbReference>
<keyword evidence="7" id="KW-1005">Bacterial flagellum biogenesis</keyword>
<keyword evidence="12" id="KW-0969">Cilium</keyword>
<accession>A0A832A5M5</accession>
<feature type="coiled-coil region" evidence="11">
    <location>
        <begin position="18"/>
        <end position="117"/>
    </location>
</feature>
<protein>
    <recommendedName>
        <fullName evidence="3">Flagellar FliJ protein</fullName>
    </recommendedName>
</protein>
<dbReference type="GO" id="GO:0005886">
    <property type="term" value="C:plasma membrane"/>
    <property type="evidence" value="ECO:0007669"/>
    <property type="project" value="UniProtKB-SubCell"/>
</dbReference>
<evidence type="ECO:0000256" key="3">
    <source>
        <dbReference type="ARBA" id="ARBA00020392"/>
    </source>
</evidence>
<dbReference type="GO" id="GO:0044781">
    <property type="term" value="P:bacterial-type flagellum organization"/>
    <property type="evidence" value="ECO:0007669"/>
    <property type="project" value="UniProtKB-KW"/>
</dbReference>